<evidence type="ECO:0000256" key="7">
    <source>
        <dbReference type="ARBA" id="ARBA00022679"/>
    </source>
</evidence>
<dbReference type="GO" id="GO:0016491">
    <property type="term" value="F:oxidoreductase activity"/>
    <property type="evidence" value="ECO:0007669"/>
    <property type="project" value="UniProtKB-KW"/>
</dbReference>
<dbReference type="PANTHER" id="PTHR43775">
    <property type="entry name" value="FATTY ACID SYNTHASE"/>
    <property type="match status" value="1"/>
</dbReference>
<dbReference type="InterPro" id="IPR057326">
    <property type="entry name" value="KR_dom"/>
</dbReference>
<gene>
    <name evidence="16" type="ORF">BLA29_004313</name>
</gene>
<dbReference type="InterPro" id="IPR036736">
    <property type="entry name" value="ACP-like_sf"/>
</dbReference>
<dbReference type="SMART" id="SM00822">
    <property type="entry name" value="PKS_KR"/>
    <property type="match status" value="1"/>
</dbReference>
<comment type="caution">
    <text evidence="16">The sequence shown here is derived from an EMBL/GenBank/DDBJ whole genome shotgun (WGS) entry which is preliminary data.</text>
</comment>
<evidence type="ECO:0000256" key="8">
    <source>
        <dbReference type="ARBA" id="ARBA00022832"/>
    </source>
</evidence>
<name>A0A1Y3ATG6_EURMA</name>
<evidence type="ECO:0000313" key="17">
    <source>
        <dbReference type="Proteomes" id="UP000194236"/>
    </source>
</evidence>
<dbReference type="EMBL" id="MUJZ01062558">
    <property type="protein sequence ID" value="OTF71104.1"/>
    <property type="molecule type" value="Genomic_DNA"/>
</dbReference>
<dbReference type="SUPFAM" id="SSF51735">
    <property type="entry name" value="NAD(P)-binding Rossmann-fold domains"/>
    <property type="match status" value="1"/>
</dbReference>
<evidence type="ECO:0000256" key="11">
    <source>
        <dbReference type="ARBA" id="ARBA00023098"/>
    </source>
</evidence>
<keyword evidence="5" id="KW-0444">Lipid biosynthesis</keyword>
<organism evidence="16 17">
    <name type="scientific">Euroglyphus maynei</name>
    <name type="common">Mayne's house dust mite</name>
    <dbReference type="NCBI Taxonomy" id="6958"/>
    <lineage>
        <taxon>Eukaryota</taxon>
        <taxon>Metazoa</taxon>
        <taxon>Ecdysozoa</taxon>
        <taxon>Arthropoda</taxon>
        <taxon>Chelicerata</taxon>
        <taxon>Arachnida</taxon>
        <taxon>Acari</taxon>
        <taxon>Acariformes</taxon>
        <taxon>Sarcoptiformes</taxon>
        <taxon>Astigmata</taxon>
        <taxon>Psoroptidia</taxon>
        <taxon>Analgoidea</taxon>
        <taxon>Pyroglyphidae</taxon>
        <taxon>Pyroglyphinae</taxon>
        <taxon>Euroglyphus</taxon>
    </lineage>
</organism>
<evidence type="ECO:0000256" key="14">
    <source>
        <dbReference type="ARBA" id="ARBA00044883"/>
    </source>
</evidence>
<dbReference type="AlphaFoldDB" id="A0A1Y3ATG6"/>
<dbReference type="PROSITE" id="PS50075">
    <property type="entry name" value="CARRIER"/>
    <property type="match status" value="1"/>
</dbReference>
<dbReference type="SUPFAM" id="SSF53474">
    <property type="entry name" value="alpha/beta-Hydrolases"/>
    <property type="match status" value="1"/>
</dbReference>
<dbReference type="PANTHER" id="PTHR43775:SF7">
    <property type="entry name" value="FATTY ACID SYNTHASE"/>
    <property type="match status" value="1"/>
</dbReference>
<dbReference type="GO" id="GO:0006633">
    <property type="term" value="P:fatty acid biosynthetic process"/>
    <property type="evidence" value="ECO:0007669"/>
    <property type="project" value="UniProtKB-KW"/>
</dbReference>
<dbReference type="Pfam" id="PF08659">
    <property type="entry name" value="KR"/>
    <property type="match status" value="1"/>
</dbReference>
<feature type="non-terminal residue" evidence="16">
    <location>
        <position position="572"/>
    </location>
</feature>
<evidence type="ECO:0000313" key="16">
    <source>
        <dbReference type="EMBL" id="OTF71104.1"/>
    </source>
</evidence>
<evidence type="ECO:0000256" key="1">
    <source>
        <dbReference type="ARBA" id="ARBA00012480"/>
    </source>
</evidence>
<dbReference type="Proteomes" id="UP000194236">
    <property type="component" value="Unassembled WGS sequence"/>
</dbReference>
<dbReference type="SUPFAM" id="SSF47336">
    <property type="entry name" value="ACP-like"/>
    <property type="match status" value="1"/>
</dbReference>
<keyword evidence="4" id="KW-0596">Phosphopantetheine</keyword>
<dbReference type="EC" id="2.3.1.85" evidence="2"/>
<dbReference type="InterPro" id="IPR020806">
    <property type="entry name" value="PKS_PP-bd"/>
</dbReference>
<dbReference type="EC" id="3.1.2.14" evidence="1"/>
<dbReference type="InterPro" id="IPR009081">
    <property type="entry name" value="PP-bd_ACP"/>
</dbReference>
<reference evidence="16 17" key="1">
    <citation type="submission" date="2017-03" db="EMBL/GenBank/DDBJ databases">
        <title>Genome Survey of Euroglyphus maynei.</title>
        <authorList>
            <person name="Arlian L.G."/>
            <person name="Morgan M.S."/>
            <person name="Rider S.D."/>
        </authorList>
    </citation>
    <scope>NUCLEOTIDE SEQUENCE [LARGE SCALE GENOMIC DNA]</scope>
    <source>
        <strain evidence="16">Arlian Lab</strain>
        <tissue evidence="16">Whole body</tissue>
    </source>
</reference>
<dbReference type="InterPro" id="IPR013968">
    <property type="entry name" value="PKS_KR"/>
</dbReference>
<comment type="catalytic activity">
    <reaction evidence="14">
        <text>acetyl-CoA + n malonyl-CoA + 2n NADPH + 2n H(+) = a long-chain fatty acid + (n+1) CoA + n CO2 + 2n NADP(+).</text>
        <dbReference type="EC" id="2.3.1.85"/>
    </reaction>
</comment>
<dbReference type="InterPro" id="IPR029058">
    <property type="entry name" value="AB_hydrolase_fold"/>
</dbReference>
<dbReference type="OrthoDB" id="6142309at2759"/>
<keyword evidence="6" id="KW-0597">Phosphoprotein</keyword>
<keyword evidence="10" id="KW-0560">Oxidoreductase</keyword>
<keyword evidence="12" id="KW-0275">Fatty acid biosynthesis</keyword>
<evidence type="ECO:0000256" key="12">
    <source>
        <dbReference type="ARBA" id="ARBA00023160"/>
    </source>
</evidence>
<evidence type="ECO:0000256" key="10">
    <source>
        <dbReference type="ARBA" id="ARBA00023002"/>
    </source>
</evidence>
<keyword evidence="9" id="KW-0521">NADP</keyword>
<dbReference type="CDD" id="cd08954">
    <property type="entry name" value="KR_1_FAS_SDR_x"/>
    <property type="match status" value="1"/>
</dbReference>
<evidence type="ECO:0000259" key="15">
    <source>
        <dbReference type="PROSITE" id="PS50075"/>
    </source>
</evidence>
<keyword evidence="17" id="KW-1185">Reference proteome</keyword>
<dbReference type="Gene3D" id="3.40.50.720">
    <property type="entry name" value="NAD(P)-binding Rossmann-like Domain"/>
    <property type="match status" value="1"/>
</dbReference>
<dbReference type="Gene3D" id="1.10.1200.10">
    <property type="entry name" value="ACP-like"/>
    <property type="match status" value="1"/>
</dbReference>
<dbReference type="Pfam" id="PF00550">
    <property type="entry name" value="PP-binding"/>
    <property type="match status" value="1"/>
</dbReference>
<accession>A0A1Y3ATG6</accession>
<feature type="non-terminal residue" evidence="16">
    <location>
        <position position="1"/>
    </location>
</feature>
<dbReference type="InterPro" id="IPR036291">
    <property type="entry name" value="NAD(P)-bd_dom_sf"/>
</dbReference>
<dbReference type="FunFam" id="1.10.1200.10:FF:000013">
    <property type="entry name" value="Fatty acid synthase"/>
    <property type="match status" value="1"/>
</dbReference>
<keyword evidence="8" id="KW-0276">Fatty acid metabolism</keyword>
<dbReference type="GO" id="GO:0031177">
    <property type="term" value="F:phosphopantetheine binding"/>
    <property type="evidence" value="ECO:0007669"/>
    <property type="project" value="InterPro"/>
</dbReference>
<dbReference type="InterPro" id="IPR001031">
    <property type="entry name" value="Thioesterase"/>
</dbReference>
<dbReference type="GO" id="GO:0016297">
    <property type="term" value="F:fatty acyl-[ACP] hydrolase activity"/>
    <property type="evidence" value="ECO:0007669"/>
    <property type="project" value="UniProtKB-EC"/>
</dbReference>
<evidence type="ECO:0000256" key="13">
    <source>
        <dbReference type="ARBA" id="ARBA00023268"/>
    </source>
</evidence>
<dbReference type="Gene3D" id="3.40.50.1820">
    <property type="entry name" value="alpha/beta hydrolase"/>
    <property type="match status" value="1"/>
</dbReference>
<evidence type="ECO:0000256" key="3">
    <source>
        <dbReference type="ARBA" id="ARBA00018769"/>
    </source>
</evidence>
<evidence type="ECO:0000256" key="4">
    <source>
        <dbReference type="ARBA" id="ARBA00022450"/>
    </source>
</evidence>
<proteinExistence type="predicted"/>
<evidence type="ECO:0000256" key="5">
    <source>
        <dbReference type="ARBA" id="ARBA00022516"/>
    </source>
</evidence>
<evidence type="ECO:0000256" key="9">
    <source>
        <dbReference type="ARBA" id="ARBA00022857"/>
    </source>
</evidence>
<keyword evidence="11" id="KW-0443">Lipid metabolism</keyword>
<evidence type="ECO:0000256" key="2">
    <source>
        <dbReference type="ARBA" id="ARBA00012873"/>
    </source>
</evidence>
<dbReference type="GO" id="GO:0004312">
    <property type="term" value="F:fatty acid synthase activity"/>
    <property type="evidence" value="ECO:0007669"/>
    <property type="project" value="UniProtKB-EC"/>
</dbReference>
<keyword evidence="7" id="KW-0808">Transferase</keyword>
<feature type="domain" description="Carrier" evidence="15">
    <location>
        <begin position="233"/>
        <end position="316"/>
    </location>
</feature>
<protein>
    <recommendedName>
        <fullName evidence="3">Fatty acid synthase</fullName>
        <ecNumber evidence="2">2.3.1.85</ecNumber>
        <ecNumber evidence="1">3.1.2.14</ecNumber>
    </recommendedName>
</protein>
<keyword evidence="13" id="KW-0511">Multifunctional enzyme</keyword>
<dbReference type="InterPro" id="IPR050091">
    <property type="entry name" value="PKS_NRPS_Biosynth_Enz"/>
</dbReference>
<dbReference type="Pfam" id="PF00975">
    <property type="entry name" value="Thioesterase"/>
    <property type="match status" value="1"/>
</dbReference>
<evidence type="ECO:0000256" key="6">
    <source>
        <dbReference type="ARBA" id="ARBA00022553"/>
    </source>
</evidence>
<dbReference type="SMART" id="SM00823">
    <property type="entry name" value="PKS_PP"/>
    <property type="match status" value="1"/>
</dbReference>
<sequence length="572" mass="62896">TGGLGGFGLELARWLIERGARNLVLVSRSGVRQQYQHYCLEQFELSGVRVHISTANILTIDGVNQLFKEASSMAPVGGIFHLAMVLSDGFIENQTAESFEKVCSAKVRGTQHLDVVSRKCCPNLDYFVTFSSISCGRGNAGQSNYGFANSSMERVCELRRAAGLHGLAIQWGAIGDVGVVSEQMGGNNVVIGGTMPQRMPSCLAVLDRFLQMNNAVYCSHVRAKRNNEKSSSSSGGGSGQDLLKTIANILGIKQMENLAPNTSLAELGMDSLMAVEVKQFLERNYEVILSVQELRSLTVQNLMEIGGLSQSSTSTKADSQTKANVTASKATMTLSMPVLKLPVEKFTKLNNNGNNGRPIFFLPPIEGNFELLKQLAQKFSQNPVFGLNWTDALLNCRSIEQASDYFVRLITNIVDDDGSAINLVGYSFGTMIAFDMALKFQLNKSNVSLIMLDASPINIGSTIHSYRERIYNVNTDDEHSKQTESLIFFLGQLIRIESKQLRQQIMAIEDKQQQLRKVAEILAENGMIQASDIADTMVAIESFIGKLIMMAEYKPEQKFNGDVMLIRAEESL</sequence>